<dbReference type="Proteomes" id="UP000054196">
    <property type="component" value="Unassembled WGS sequence"/>
</dbReference>
<protein>
    <submittedName>
        <fullName evidence="2">Uncharacterized protein</fullName>
    </submittedName>
</protein>
<sequence length="554" mass="60125">MIALLDHLATTGEENGILVFDRQSLSVMLVIFAQAHLPITAMHLSRLAISALHDPRTAPRSWTELFWLADRNWQNPVSLGLLVMPMVKSRVLPSPTFAIFSLTCLLATITPITMSRAWPAQSESMTVNGTITANCSSLDKLGQVDPKSQLSVGVALCTGQTEGADIQAYYNENSDDEFFSGSGSVYGLNVTSIPGFLLRNQGCFPMKGASRPASNSDDDLKRWCDGTGLNETWHSSTLNGSNGIVLHMSWCSNFYANASYNARWMSEPNASATAAIAVTATNGGSPLVSGLIRCDLSISSGTADVVYQSFYDAAFRKFQHHPPTDAASVQSDVPYHPLYAALYYITQLGGNNGSADTTLNQLNIGIDDEDYDYTPNIDDVASAIDSVAYCMAGSLASLSEAPVHLNYTMLESLDIVQWRRKPRYIVATLISIAGWFLLLVYSTVKMYRPTFGGSLNSYVAARLLADSPELVEGHCCGELKSNPKLHAPFGCVADVRADEPVGHIGVVASKEPRCALDRKRREYSLTILQITTQGLIIKHFHNVSALLSGMRAAI</sequence>
<feature type="transmembrane region" description="Helical" evidence="1">
    <location>
        <begin position="424"/>
        <end position="444"/>
    </location>
</feature>
<accession>R7S405</accession>
<reference evidence="3" key="1">
    <citation type="journal article" date="2012" name="Science">
        <title>The Paleozoic origin of enzymatic lignin decomposition reconstructed from 31 fungal genomes.</title>
        <authorList>
            <person name="Floudas D."/>
            <person name="Binder M."/>
            <person name="Riley R."/>
            <person name="Barry K."/>
            <person name="Blanchette R.A."/>
            <person name="Henrissat B."/>
            <person name="Martinez A.T."/>
            <person name="Otillar R."/>
            <person name="Spatafora J.W."/>
            <person name="Yadav J.S."/>
            <person name="Aerts A."/>
            <person name="Benoit I."/>
            <person name="Boyd A."/>
            <person name="Carlson A."/>
            <person name="Copeland A."/>
            <person name="Coutinho P.M."/>
            <person name="de Vries R.P."/>
            <person name="Ferreira P."/>
            <person name="Findley K."/>
            <person name="Foster B."/>
            <person name="Gaskell J."/>
            <person name="Glotzer D."/>
            <person name="Gorecki P."/>
            <person name="Heitman J."/>
            <person name="Hesse C."/>
            <person name="Hori C."/>
            <person name="Igarashi K."/>
            <person name="Jurgens J.A."/>
            <person name="Kallen N."/>
            <person name="Kersten P."/>
            <person name="Kohler A."/>
            <person name="Kuees U."/>
            <person name="Kumar T.K.A."/>
            <person name="Kuo A."/>
            <person name="LaButti K."/>
            <person name="Larrondo L.F."/>
            <person name="Lindquist E."/>
            <person name="Ling A."/>
            <person name="Lombard V."/>
            <person name="Lucas S."/>
            <person name="Lundell T."/>
            <person name="Martin R."/>
            <person name="McLaughlin D.J."/>
            <person name="Morgenstern I."/>
            <person name="Morin E."/>
            <person name="Murat C."/>
            <person name="Nagy L.G."/>
            <person name="Nolan M."/>
            <person name="Ohm R.A."/>
            <person name="Patyshakuliyeva A."/>
            <person name="Rokas A."/>
            <person name="Ruiz-Duenas F.J."/>
            <person name="Sabat G."/>
            <person name="Salamov A."/>
            <person name="Samejima M."/>
            <person name="Schmutz J."/>
            <person name="Slot J.C."/>
            <person name="St John F."/>
            <person name="Stenlid J."/>
            <person name="Sun H."/>
            <person name="Sun S."/>
            <person name="Syed K."/>
            <person name="Tsang A."/>
            <person name="Wiebenga A."/>
            <person name="Young D."/>
            <person name="Pisabarro A."/>
            <person name="Eastwood D.C."/>
            <person name="Martin F."/>
            <person name="Cullen D."/>
            <person name="Grigoriev I.V."/>
            <person name="Hibbett D.S."/>
        </authorList>
    </citation>
    <scope>NUCLEOTIDE SEQUENCE [LARGE SCALE GENOMIC DNA]</scope>
    <source>
        <strain evidence="3">HHB-11173 SS5</strain>
    </source>
</reference>
<dbReference type="AlphaFoldDB" id="R7S405"/>
<evidence type="ECO:0000313" key="2">
    <source>
        <dbReference type="EMBL" id="EIN05115.1"/>
    </source>
</evidence>
<evidence type="ECO:0000256" key="1">
    <source>
        <dbReference type="SAM" id="Phobius"/>
    </source>
</evidence>
<dbReference type="HOGENOM" id="CLU_424605_0_0_1"/>
<dbReference type="KEGG" id="psq:PUNSTDRAFT_146031"/>
<keyword evidence="1" id="KW-0472">Membrane</keyword>
<evidence type="ECO:0000313" key="3">
    <source>
        <dbReference type="Proteomes" id="UP000054196"/>
    </source>
</evidence>
<dbReference type="OrthoDB" id="3043899at2759"/>
<dbReference type="GeneID" id="18881565"/>
<name>R7S405_PUNST</name>
<dbReference type="EMBL" id="JH687551">
    <property type="protein sequence ID" value="EIN05115.1"/>
    <property type="molecule type" value="Genomic_DNA"/>
</dbReference>
<keyword evidence="1" id="KW-1133">Transmembrane helix</keyword>
<proteinExistence type="predicted"/>
<keyword evidence="3" id="KW-1185">Reference proteome</keyword>
<dbReference type="eggNOG" id="ENOG502SKX8">
    <property type="taxonomic scope" value="Eukaryota"/>
</dbReference>
<organism evidence="2 3">
    <name type="scientific">Punctularia strigosozonata (strain HHB-11173)</name>
    <name type="common">White-rot fungus</name>
    <dbReference type="NCBI Taxonomy" id="741275"/>
    <lineage>
        <taxon>Eukaryota</taxon>
        <taxon>Fungi</taxon>
        <taxon>Dikarya</taxon>
        <taxon>Basidiomycota</taxon>
        <taxon>Agaricomycotina</taxon>
        <taxon>Agaricomycetes</taxon>
        <taxon>Corticiales</taxon>
        <taxon>Punctulariaceae</taxon>
        <taxon>Punctularia</taxon>
    </lineage>
</organism>
<dbReference type="RefSeq" id="XP_007387518.1">
    <property type="nucleotide sequence ID" value="XM_007387456.1"/>
</dbReference>
<keyword evidence="1" id="KW-0812">Transmembrane</keyword>
<gene>
    <name evidence="2" type="ORF">PUNSTDRAFT_146031</name>
</gene>